<evidence type="ECO:0000259" key="6">
    <source>
        <dbReference type="Pfam" id="PF00924"/>
    </source>
</evidence>
<comment type="caution">
    <text evidence="7">The sequence shown here is derived from an EMBL/GenBank/DDBJ whole genome shotgun (WGS) entry which is preliminary data.</text>
</comment>
<feature type="transmembrane region" description="Helical" evidence="5">
    <location>
        <begin position="68"/>
        <end position="85"/>
    </location>
</feature>
<dbReference type="Proteomes" id="UP000570166">
    <property type="component" value="Unassembled WGS sequence"/>
</dbReference>
<accession>A0A838LBL0</accession>
<dbReference type="EMBL" id="JACEIB010000027">
    <property type="protein sequence ID" value="MBA2936095.1"/>
    <property type="molecule type" value="Genomic_DNA"/>
</dbReference>
<dbReference type="PANTHER" id="PTHR30566:SF25">
    <property type="entry name" value="INNER MEMBRANE PROTEIN"/>
    <property type="match status" value="1"/>
</dbReference>
<keyword evidence="2 5" id="KW-0812">Transmembrane</keyword>
<feature type="domain" description="Mechanosensitive ion channel MscS" evidence="6">
    <location>
        <begin position="192"/>
        <end position="257"/>
    </location>
</feature>
<evidence type="ECO:0000313" key="7">
    <source>
        <dbReference type="EMBL" id="MBA2936095.1"/>
    </source>
</evidence>
<dbReference type="Pfam" id="PF00924">
    <property type="entry name" value="MS_channel_2nd"/>
    <property type="match status" value="1"/>
</dbReference>
<dbReference type="Gene3D" id="1.10.287.1260">
    <property type="match status" value="1"/>
</dbReference>
<evidence type="ECO:0000313" key="8">
    <source>
        <dbReference type="Proteomes" id="UP000570166"/>
    </source>
</evidence>
<dbReference type="PANTHER" id="PTHR30566">
    <property type="entry name" value="YNAI-RELATED MECHANOSENSITIVE ION CHANNEL"/>
    <property type="match status" value="1"/>
</dbReference>
<name>A0A838LBL0_9SPHN</name>
<dbReference type="SUPFAM" id="SSF50182">
    <property type="entry name" value="Sm-like ribonucleoproteins"/>
    <property type="match status" value="1"/>
</dbReference>
<evidence type="ECO:0000256" key="1">
    <source>
        <dbReference type="ARBA" id="ARBA00004370"/>
    </source>
</evidence>
<feature type="transmembrane region" description="Helical" evidence="5">
    <location>
        <begin position="142"/>
        <end position="163"/>
    </location>
</feature>
<gene>
    <name evidence="7" type="ORF">HZF05_18590</name>
</gene>
<dbReference type="InterPro" id="IPR010920">
    <property type="entry name" value="LSM_dom_sf"/>
</dbReference>
<sequence>MRDPAGWPTLFGSDAALWTRYLIVAAVAIVAAGIVHAGFVFVAKRATARTKTQTDDILLARLRGPSRWLFAAVALMIAQPAMQLGPTGQGWWHFLAGLLTPALVGWLLIALLSAGNDIVQARADISVADNLRARRKRTRAGILYRICFFVVLMVTICLMLMSIPAVRTIGVTLAASAGLAAIALGAAAQPALKNIIGGIQMAFTEPIRIDDVVIVDGEWGKIEEINLTFVVVRIWDDRRLVVPVSKFMEENFQNWTRHTSDLLGTAFLHVDRTADVPRLRRKLTEIVSNDPLWDGRVCGLQVTDSFPWHIELRCLVSAADAGKAFDLRCNVREAMTAYIASEMPEALPQQREAITLSPVPKP</sequence>
<dbReference type="InterPro" id="IPR023408">
    <property type="entry name" value="MscS_beta-dom_sf"/>
</dbReference>
<organism evidence="7 8">
    <name type="scientific">Sphingomonas chungangi</name>
    <dbReference type="NCBI Taxonomy" id="2683589"/>
    <lineage>
        <taxon>Bacteria</taxon>
        <taxon>Pseudomonadati</taxon>
        <taxon>Pseudomonadota</taxon>
        <taxon>Alphaproteobacteria</taxon>
        <taxon>Sphingomonadales</taxon>
        <taxon>Sphingomonadaceae</taxon>
        <taxon>Sphingomonas</taxon>
    </lineage>
</organism>
<dbReference type="InterPro" id="IPR006685">
    <property type="entry name" value="MscS_channel_2nd"/>
</dbReference>
<dbReference type="RefSeq" id="WP_160363984.1">
    <property type="nucleotide sequence ID" value="NZ_JACEIB010000027.1"/>
</dbReference>
<evidence type="ECO:0000256" key="3">
    <source>
        <dbReference type="ARBA" id="ARBA00022989"/>
    </source>
</evidence>
<proteinExistence type="predicted"/>
<feature type="transmembrane region" description="Helical" evidence="5">
    <location>
        <begin position="20"/>
        <end position="43"/>
    </location>
</feature>
<evidence type="ECO:0000256" key="5">
    <source>
        <dbReference type="SAM" id="Phobius"/>
    </source>
</evidence>
<comment type="subcellular location">
    <subcellularLocation>
        <location evidence="1">Membrane</location>
    </subcellularLocation>
</comment>
<keyword evidence="4 5" id="KW-0472">Membrane</keyword>
<keyword evidence="8" id="KW-1185">Reference proteome</keyword>
<feature type="transmembrane region" description="Helical" evidence="5">
    <location>
        <begin position="169"/>
        <end position="188"/>
    </location>
</feature>
<reference evidence="7 8" key="1">
    <citation type="submission" date="2020-07" db="EMBL/GenBank/DDBJ databases">
        <authorList>
            <person name="Sun Q."/>
        </authorList>
    </citation>
    <scope>NUCLEOTIDE SEQUENCE [LARGE SCALE GENOMIC DNA]</scope>
    <source>
        <strain evidence="7 8">CGMCC 1.13654</strain>
    </source>
</reference>
<keyword evidence="3 5" id="KW-1133">Transmembrane helix</keyword>
<dbReference type="Gene3D" id="2.30.30.60">
    <property type="match status" value="1"/>
</dbReference>
<protein>
    <submittedName>
        <fullName evidence="7">Mechanosensitive ion channel</fullName>
    </submittedName>
</protein>
<dbReference type="GO" id="GO:0016020">
    <property type="term" value="C:membrane"/>
    <property type="evidence" value="ECO:0007669"/>
    <property type="project" value="UniProtKB-SubCell"/>
</dbReference>
<dbReference type="AlphaFoldDB" id="A0A838LBL0"/>
<feature type="transmembrane region" description="Helical" evidence="5">
    <location>
        <begin position="91"/>
        <end position="112"/>
    </location>
</feature>
<evidence type="ECO:0000256" key="4">
    <source>
        <dbReference type="ARBA" id="ARBA00023136"/>
    </source>
</evidence>
<dbReference type="GO" id="GO:0008381">
    <property type="term" value="F:mechanosensitive monoatomic ion channel activity"/>
    <property type="evidence" value="ECO:0007669"/>
    <property type="project" value="UniProtKB-ARBA"/>
</dbReference>
<evidence type="ECO:0000256" key="2">
    <source>
        <dbReference type="ARBA" id="ARBA00022692"/>
    </source>
</evidence>